<dbReference type="AlphaFoldDB" id="A0A4C1TBA4"/>
<dbReference type="Proteomes" id="UP000299102">
    <property type="component" value="Unassembled WGS sequence"/>
</dbReference>
<keyword evidence="3" id="KW-1185">Reference proteome</keyword>
<proteinExistence type="predicted"/>
<protein>
    <submittedName>
        <fullName evidence="2">Uncharacterized protein</fullName>
    </submittedName>
</protein>
<evidence type="ECO:0000313" key="3">
    <source>
        <dbReference type="Proteomes" id="UP000299102"/>
    </source>
</evidence>
<evidence type="ECO:0000313" key="2">
    <source>
        <dbReference type="EMBL" id="GBP11803.1"/>
    </source>
</evidence>
<feature type="region of interest" description="Disordered" evidence="1">
    <location>
        <begin position="1"/>
        <end position="134"/>
    </location>
</feature>
<organism evidence="2 3">
    <name type="scientific">Eumeta variegata</name>
    <name type="common">Bagworm moth</name>
    <name type="synonym">Eumeta japonica</name>
    <dbReference type="NCBI Taxonomy" id="151549"/>
    <lineage>
        <taxon>Eukaryota</taxon>
        <taxon>Metazoa</taxon>
        <taxon>Ecdysozoa</taxon>
        <taxon>Arthropoda</taxon>
        <taxon>Hexapoda</taxon>
        <taxon>Insecta</taxon>
        <taxon>Pterygota</taxon>
        <taxon>Neoptera</taxon>
        <taxon>Endopterygota</taxon>
        <taxon>Lepidoptera</taxon>
        <taxon>Glossata</taxon>
        <taxon>Ditrysia</taxon>
        <taxon>Tineoidea</taxon>
        <taxon>Psychidae</taxon>
        <taxon>Oiketicinae</taxon>
        <taxon>Eumeta</taxon>
    </lineage>
</organism>
<feature type="compositionally biased region" description="Basic residues" evidence="1">
    <location>
        <begin position="125"/>
        <end position="134"/>
    </location>
</feature>
<sequence>MPKQDRRQRNGAPTATQINSNPAKGPPQRHLHHHHYDHDRNHHDRGQHRPHDDHRHVYRKTQRNTTSTYRRAGSGRTNRLCGRPTTVGKGKSTCNSRKRTHRIAKAKEELPARTGTARSTSSCIRNRRNRQRRR</sequence>
<reference evidence="2 3" key="1">
    <citation type="journal article" date="2019" name="Commun. Biol.">
        <title>The bagworm genome reveals a unique fibroin gene that provides high tensile strength.</title>
        <authorList>
            <person name="Kono N."/>
            <person name="Nakamura H."/>
            <person name="Ohtoshi R."/>
            <person name="Tomita M."/>
            <person name="Numata K."/>
            <person name="Arakawa K."/>
        </authorList>
    </citation>
    <scope>NUCLEOTIDE SEQUENCE [LARGE SCALE GENOMIC DNA]</scope>
</reference>
<dbReference type="EMBL" id="BGZK01000047">
    <property type="protein sequence ID" value="GBP11803.1"/>
    <property type="molecule type" value="Genomic_DNA"/>
</dbReference>
<evidence type="ECO:0000256" key="1">
    <source>
        <dbReference type="SAM" id="MobiDB-lite"/>
    </source>
</evidence>
<gene>
    <name evidence="2" type="ORF">EVAR_77888_1</name>
</gene>
<feature type="compositionally biased region" description="Polar residues" evidence="1">
    <location>
        <begin position="11"/>
        <end position="22"/>
    </location>
</feature>
<comment type="caution">
    <text evidence="2">The sequence shown here is derived from an EMBL/GenBank/DDBJ whole genome shotgun (WGS) entry which is preliminary data.</text>
</comment>
<feature type="compositionally biased region" description="Basic and acidic residues" evidence="1">
    <location>
        <begin position="36"/>
        <end position="55"/>
    </location>
</feature>
<name>A0A4C1TBA4_EUMVA</name>
<accession>A0A4C1TBA4</accession>